<feature type="transmembrane region" description="Helical" evidence="3">
    <location>
        <begin position="124"/>
        <end position="145"/>
    </location>
</feature>
<organism evidence="4">
    <name type="scientific">Zea mays</name>
    <name type="common">Maize</name>
    <dbReference type="NCBI Taxonomy" id="4577"/>
    <lineage>
        <taxon>Eukaryota</taxon>
        <taxon>Viridiplantae</taxon>
        <taxon>Streptophyta</taxon>
        <taxon>Embryophyta</taxon>
        <taxon>Tracheophyta</taxon>
        <taxon>Spermatophyta</taxon>
        <taxon>Magnoliopsida</taxon>
        <taxon>Liliopsida</taxon>
        <taxon>Poales</taxon>
        <taxon>Poaceae</taxon>
        <taxon>PACMAD clade</taxon>
        <taxon>Panicoideae</taxon>
        <taxon>Andropogonodae</taxon>
        <taxon>Andropogoneae</taxon>
        <taxon>Tripsacinae</taxon>
        <taxon>Zea</taxon>
    </lineage>
</organism>
<proteinExistence type="predicted"/>
<dbReference type="PANTHER" id="PTHR31651:SF3">
    <property type="entry name" value="PROTEIN PIN-LIKES 7"/>
    <property type="match status" value="1"/>
</dbReference>
<reference evidence="4" key="1">
    <citation type="submission" date="2015-12" db="EMBL/GenBank/DDBJ databases">
        <title>Update maize B73 reference genome by single molecule sequencing technologies.</title>
        <authorList>
            <consortium name="Maize Genome Sequencing Project"/>
            <person name="Ware D."/>
        </authorList>
    </citation>
    <scope>NUCLEOTIDE SEQUENCE [LARGE SCALE GENOMIC DNA]</scope>
    <source>
        <tissue evidence="4">Seedling</tissue>
    </source>
</reference>
<dbReference type="eggNOG" id="KOG2722">
    <property type="taxonomic scope" value="Eukaryota"/>
</dbReference>
<evidence type="ECO:0000256" key="3">
    <source>
        <dbReference type="SAM" id="Phobius"/>
    </source>
</evidence>
<evidence type="ECO:0000313" key="4">
    <source>
        <dbReference type="EMBL" id="ONM05459.1"/>
    </source>
</evidence>
<keyword evidence="3" id="KW-0472">Membrane</keyword>
<dbReference type="STRING" id="4577.A0A1D6KRY9"/>
<dbReference type="EMBL" id="CM007647">
    <property type="protein sequence ID" value="ONM05459.1"/>
    <property type="molecule type" value="Genomic_DNA"/>
</dbReference>
<name>A0A1D6KRY9_MAIZE</name>
<dbReference type="PaxDb" id="4577-GRMZM2G382393_P01"/>
<dbReference type="GO" id="GO:0080162">
    <property type="term" value="P:endoplasmic reticulum to cytosol auxin transport"/>
    <property type="evidence" value="ECO:0007669"/>
    <property type="project" value="InterPro"/>
</dbReference>
<accession>A0A1D6KRY9</accession>
<dbReference type="InterPro" id="IPR045033">
    <property type="entry name" value="PILS1/3/4/5/7"/>
</dbReference>
<comment type="subcellular location">
    <subcellularLocation>
        <location evidence="1">Endomembrane system</location>
    </subcellularLocation>
</comment>
<dbReference type="PANTHER" id="PTHR31651">
    <property type="match status" value="1"/>
</dbReference>
<keyword evidence="2" id="KW-0813">Transport</keyword>
<sequence length="225" mass="25787">MIFPARRDEIWFDVGVPVPEVSTGYFVGRDHIFGPDPSSEQCSTLDCNRRTRVRHSTSRYPYGWVVEPDGTTYHKIDPAQCRGDWRLNLEVLLKDVTLIQRVKVIMRCVCCIFIPRDINVICRWFVPVNIAITFMIGGTLGWIPCSILKPPQHFRGLIMAFCSASVTITKDDIKVFVTVPSKSSTEFPNAAWCDYQRMDEHDQYESVGLDDSLEDERNLDETMAD</sequence>
<dbReference type="AlphaFoldDB" id="A0A1D6KRY9"/>
<keyword evidence="3" id="KW-0812">Transmembrane</keyword>
<dbReference type="EMBL" id="CM007647">
    <property type="protein sequence ID" value="ONM05461.1"/>
    <property type="molecule type" value="Genomic_DNA"/>
</dbReference>
<dbReference type="GO" id="GO:0012505">
    <property type="term" value="C:endomembrane system"/>
    <property type="evidence" value="ECO:0007669"/>
    <property type="project" value="UniProtKB-SubCell"/>
</dbReference>
<protein>
    <submittedName>
        <fullName evidence="4">Uncharacterized protein</fullName>
    </submittedName>
</protein>
<evidence type="ECO:0000256" key="2">
    <source>
        <dbReference type="ARBA" id="ARBA00022448"/>
    </source>
</evidence>
<gene>
    <name evidence="4" type="ORF">ZEAMMB73_Zm00001d032590</name>
</gene>
<dbReference type="EMBL" id="CM007647">
    <property type="protein sequence ID" value="ONM05460.1"/>
    <property type="molecule type" value="Genomic_DNA"/>
</dbReference>
<evidence type="ECO:0000256" key="1">
    <source>
        <dbReference type="ARBA" id="ARBA00004308"/>
    </source>
</evidence>
<keyword evidence="3" id="KW-1133">Transmembrane helix</keyword>
<dbReference type="InParanoid" id="A0A1D6KRY9"/>